<feature type="compositionally biased region" description="Polar residues" evidence="1">
    <location>
        <begin position="1"/>
        <end position="17"/>
    </location>
</feature>
<name>A0A1B7VKK0_APHFL</name>
<evidence type="ECO:0000313" key="3">
    <source>
        <dbReference type="Proteomes" id="UP000092382"/>
    </source>
</evidence>
<protein>
    <submittedName>
        <fullName evidence="2">Uncharacterized protein</fullName>
    </submittedName>
</protein>
<gene>
    <name evidence="2" type="ORF">AN481_17340</name>
</gene>
<dbReference type="PATRIC" id="fig|1710894.3.peg.2497"/>
<evidence type="ECO:0000313" key="2">
    <source>
        <dbReference type="EMBL" id="OBQ20024.1"/>
    </source>
</evidence>
<feature type="region of interest" description="Disordered" evidence="1">
    <location>
        <begin position="1"/>
        <end position="22"/>
    </location>
</feature>
<dbReference type="AlphaFoldDB" id="A0A1B7VKK0"/>
<dbReference type="EMBL" id="LJOY01000080">
    <property type="protein sequence ID" value="OBQ20024.1"/>
    <property type="molecule type" value="Genomic_DNA"/>
</dbReference>
<reference evidence="2 3" key="1">
    <citation type="submission" date="2015-09" db="EMBL/GenBank/DDBJ databases">
        <title>Whole genome shotgun sequence assembly of Aphanizomenon flos-aquae UKL13.</title>
        <authorList>
            <person name="Driscoll C."/>
        </authorList>
    </citation>
    <scope>NUCLEOTIDE SEQUENCE [LARGE SCALE GENOMIC DNA]</scope>
    <source>
        <strain evidence="2">MDT13</strain>
    </source>
</reference>
<evidence type="ECO:0000256" key="1">
    <source>
        <dbReference type="SAM" id="MobiDB-lite"/>
    </source>
</evidence>
<proteinExistence type="predicted"/>
<sequence>MPQNTDYKNTTSENQGMPTIREDNAYKKRLNGWVVARVVTEQEKVVVSRFRSRSDAEGYIQHIRQMIPNTVFELFFDSQRKEVAM</sequence>
<dbReference type="Proteomes" id="UP000092382">
    <property type="component" value="Unassembled WGS sequence"/>
</dbReference>
<comment type="caution">
    <text evidence="2">The sequence shown here is derived from an EMBL/GenBank/DDBJ whole genome shotgun (WGS) entry which is preliminary data.</text>
</comment>
<organism evidence="2 3">
    <name type="scientific">Aphanizomenon flos-aquae LD13</name>
    <dbReference type="NCBI Taxonomy" id="1710894"/>
    <lineage>
        <taxon>Bacteria</taxon>
        <taxon>Bacillati</taxon>
        <taxon>Cyanobacteriota</taxon>
        <taxon>Cyanophyceae</taxon>
        <taxon>Nostocales</taxon>
        <taxon>Aphanizomenonaceae</taxon>
        <taxon>Aphanizomenon</taxon>
    </lineage>
</organism>
<accession>A0A1B7VKK0</accession>